<reference evidence="2" key="1">
    <citation type="journal article" date="2021" name="Proc. Natl. Acad. Sci. U.S.A.">
        <title>A Catalog of Tens of Thousands of Viruses from Human Metagenomes Reveals Hidden Associations with Chronic Diseases.</title>
        <authorList>
            <person name="Tisza M.J."/>
            <person name="Buck C.B."/>
        </authorList>
    </citation>
    <scope>NUCLEOTIDE SEQUENCE</scope>
    <source>
        <strain evidence="2">Ctg6Y13</strain>
    </source>
</reference>
<name>A0A8S5QZ40_9CAUD</name>
<accession>A0A8S5QZ40</accession>
<sequence>MEVKIIIEIEEGSKPIIENLSKALKVLGNIAVLSSSARNTIGKVEKFVQTEPAEEEYVRQETGDWQTNDVKAEPEKTEETPVKNVETPKEEEPKKAETPSTETQGWSYDQLKAGCHEASTMNLGSKVAELIKGKYNLSKLTELDPKLYDAFANDLRELGVRI</sequence>
<feature type="compositionally biased region" description="Basic and acidic residues" evidence="1">
    <location>
        <begin position="70"/>
        <end position="97"/>
    </location>
</feature>
<evidence type="ECO:0000313" key="2">
    <source>
        <dbReference type="EMBL" id="DAE24081.1"/>
    </source>
</evidence>
<evidence type="ECO:0000256" key="1">
    <source>
        <dbReference type="SAM" id="MobiDB-lite"/>
    </source>
</evidence>
<feature type="region of interest" description="Disordered" evidence="1">
    <location>
        <begin position="53"/>
        <end position="105"/>
    </location>
</feature>
<proteinExistence type="predicted"/>
<protein>
    <submittedName>
        <fullName evidence="2">Uncharacterized protein</fullName>
    </submittedName>
</protein>
<organism evidence="2">
    <name type="scientific">Siphoviridae sp. ctg6Y13</name>
    <dbReference type="NCBI Taxonomy" id="2826419"/>
    <lineage>
        <taxon>Viruses</taxon>
        <taxon>Duplodnaviria</taxon>
        <taxon>Heunggongvirae</taxon>
        <taxon>Uroviricota</taxon>
        <taxon>Caudoviricetes</taxon>
    </lineage>
</organism>
<dbReference type="EMBL" id="BK015766">
    <property type="protein sequence ID" value="DAE24081.1"/>
    <property type="molecule type" value="Genomic_DNA"/>
</dbReference>